<dbReference type="OrthoDB" id="10048071at2759"/>
<feature type="coiled-coil region" evidence="1">
    <location>
        <begin position="315"/>
        <end position="346"/>
    </location>
</feature>
<gene>
    <name evidence="3" type="ORF">GPM918_LOCUS40935</name>
    <name evidence="4" type="ORF">SRO942_LOCUS41931</name>
</gene>
<evidence type="ECO:0000256" key="2">
    <source>
        <dbReference type="SAM" id="MobiDB-lite"/>
    </source>
</evidence>
<proteinExistence type="predicted"/>
<reference evidence="3" key="1">
    <citation type="submission" date="2021-02" db="EMBL/GenBank/DDBJ databases">
        <authorList>
            <person name="Nowell W R."/>
        </authorList>
    </citation>
    <scope>NUCLEOTIDE SEQUENCE</scope>
</reference>
<evidence type="ECO:0000313" key="5">
    <source>
        <dbReference type="Proteomes" id="UP000663829"/>
    </source>
</evidence>
<dbReference type="AlphaFoldDB" id="A0A815Z520"/>
<keyword evidence="5" id="KW-1185">Reference proteome</keyword>
<feature type="region of interest" description="Disordered" evidence="2">
    <location>
        <begin position="438"/>
        <end position="473"/>
    </location>
</feature>
<dbReference type="EMBL" id="CAJOBC010097143">
    <property type="protein sequence ID" value="CAF4445269.1"/>
    <property type="molecule type" value="Genomic_DNA"/>
</dbReference>
<comment type="caution">
    <text evidence="3">The sequence shown here is derived from an EMBL/GenBank/DDBJ whole genome shotgun (WGS) entry which is preliminary data.</text>
</comment>
<feature type="region of interest" description="Disordered" evidence="2">
    <location>
        <begin position="238"/>
        <end position="282"/>
    </location>
</feature>
<feature type="compositionally biased region" description="Basic and acidic residues" evidence="2">
    <location>
        <begin position="443"/>
        <end position="465"/>
    </location>
</feature>
<protein>
    <recommendedName>
        <fullName evidence="6">3'-5' exonuclease domain-containing protein</fullName>
    </recommendedName>
</protein>
<evidence type="ECO:0000313" key="3">
    <source>
        <dbReference type="EMBL" id="CAF1578740.1"/>
    </source>
</evidence>
<evidence type="ECO:0000256" key="1">
    <source>
        <dbReference type="SAM" id="Coils"/>
    </source>
</evidence>
<feature type="non-terminal residue" evidence="3">
    <location>
        <position position="1"/>
    </location>
</feature>
<feature type="compositionally biased region" description="Polar residues" evidence="2">
    <location>
        <begin position="267"/>
        <end position="278"/>
    </location>
</feature>
<dbReference type="Proteomes" id="UP000663829">
    <property type="component" value="Unassembled WGS sequence"/>
</dbReference>
<name>A0A815Z520_9BILA</name>
<organism evidence="3 5">
    <name type="scientific">Didymodactylos carnosus</name>
    <dbReference type="NCBI Taxonomy" id="1234261"/>
    <lineage>
        <taxon>Eukaryota</taxon>
        <taxon>Metazoa</taxon>
        <taxon>Spiralia</taxon>
        <taxon>Gnathifera</taxon>
        <taxon>Rotifera</taxon>
        <taxon>Eurotatoria</taxon>
        <taxon>Bdelloidea</taxon>
        <taxon>Philodinida</taxon>
        <taxon>Philodinidae</taxon>
        <taxon>Didymodactylos</taxon>
    </lineage>
</organism>
<sequence length="473" mass="54848">KYLLFKPTNYAIKHINKTTEIPDLEKYILDSKNATRFFIDTESTIKPSHPNEPALIQIMILRKDQSSIVLLVEVRHLPYQESQEFESIQELFRVIFQPKSLIHIWGNRDELKSFVKYQLLTNQQISSLNVRNEQGEFKTYWLQIHPHDDNNSSCICEYCINKEPNDPWSLTDAIAYVEQRWLDKSWTISPFNIGLDEKLYEQSPQQKAYRKKLSLYAAYDCLAIHAIWSKIDPQQQQNQSIWSPVPSPSPPISPAYSWISDDEAPPHQSSAELTSRQSSPPPIRSVVLITSAQPSSSEQTNKQPSDSHNTPLIVVKKQKLALSATEKKLKNARATLRQRKRKFMNEIIIHAIDDRFSVHKIKQVLNFASVDFSGVFTSLSPSTGLKMVIIGIQDQSKQQRYHQLMVDDNWFSTVHFDRLFFSTNRSRPRAPPIVNRPYIRSQHFHESTSRTHQDLSSTDRRDRSYHNSTISTD</sequence>
<dbReference type="EMBL" id="CAJNOQ010031218">
    <property type="protein sequence ID" value="CAF1578740.1"/>
    <property type="molecule type" value="Genomic_DNA"/>
</dbReference>
<evidence type="ECO:0008006" key="6">
    <source>
        <dbReference type="Google" id="ProtNLM"/>
    </source>
</evidence>
<dbReference type="Proteomes" id="UP000681722">
    <property type="component" value="Unassembled WGS sequence"/>
</dbReference>
<evidence type="ECO:0000313" key="4">
    <source>
        <dbReference type="EMBL" id="CAF4445269.1"/>
    </source>
</evidence>
<keyword evidence="1" id="KW-0175">Coiled coil</keyword>
<accession>A0A815Z520</accession>